<dbReference type="Proteomes" id="UP000472335">
    <property type="component" value="Unassembled WGS sequence"/>
</dbReference>
<dbReference type="SMART" id="SM01007">
    <property type="entry name" value="Aldolase_II"/>
    <property type="match status" value="1"/>
</dbReference>
<dbReference type="AlphaFoldDB" id="A0A6G4VFD2"/>
<proteinExistence type="inferred from homology"/>
<dbReference type="Pfam" id="PF00596">
    <property type="entry name" value="Aldolase_II"/>
    <property type="match status" value="1"/>
</dbReference>
<keyword evidence="4" id="KW-1185">Reference proteome</keyword>
<dbReference type="GO" id="GO:0005856">
    <property type="term" value="C:cytoskeleton"/>
    <property type="evidence" value="ECO:0007669"/>
    <property type="project" value="TreeGrafter"/>
</dbReference>
<comment type="caution">
    <text evidence="3">The sequence shown here is derived from an EMBL/GenBank/DDBJ whole genome shotgun (WGS) entry which is preliminary data.</text>
</comment>
<dbReference type="PANTHER" id="PTHR10672">
    <property type="entry name" value="ADDUCIN"/>
    <property type="match status" value="1"/>
</dbReference>
<dbReference type="PANTHER" id="PTHR10672:SF3">
    <property type="entry name" value="PROTEIN HU-LI TAI SHAO"/>
    <property type="match status" value="1"/>
</dbReference>
<dbReference type="InterPro" id="IPR051017">
    <property type="entry name" value="Aldolase-II_Adducin_sf"/>
</dbReference>
<dbReference type="InterPro" id="IPR036409">
    <property type="entry name" value="Aldolase_II/adducin_N_sf"/>
</dbReference>
<evidence type="ECO:0000256" key="1">
    <source>
        <dbReference type="ARBA" id="ARBA00037961"/>
    </source>
</evidence>
<dbReference type="SUPFAM" id="SSF53639">
    <property type="entry name" value="AraD/HMP-PK domain-like"/>
    <property type="match status" value="1"/>
</dbReference>
<evidence type="ECO:0000259" key="2">
    <source>
        <dbReference type="SMART" id="SM01007"/>
    </source>
</evidence>
<accession>A0A6G4VFD2</accession>
<dbReference type="InterPro" id="IPR001303">
    <property type="entry name" value="Aldolase_II/adducin_N"/>
</dbReference>
<sequence>MEHSRSKAVTVLDTPTSTAKPAHMSDAEWRARLELAACYRVFDHLGWVEMIFNHITVRVPGEDGHLLINPFGLTYDEVTASNLVKIDFDGNILSDSDWPINEAGLLIHSVIHANRPDAHCIMHTHTTAGTGVACLRGGLDPDNFYSAQLHDMVAYHDFEGITVAPEEKPRLVADLGDRTLMILRNHGLLALGPTLPAAFAALWTLQRACEIQLAAQSSGQPLMPVSEEAAVRSTRESFQLGDRTEAGRTLFDALRRRIDRIAPDYAV</sequence>
<evidence type="ECO:0000313" key="4">
    <source>
        <dbReference type="Proteomes" id="UP000472335"/>
    </source>
</evidence>
<feature type="domain" description="Class II aldolase/adducin N-terminal" evidence="2">
    <location>
        <begin position="33"/>
        <end position="213"/>
    </location>
</feature>
<dbReference type="EMBL" id="JAAKZY010000147">
    <property type="protein sequence ID" value="NGO12605.1"/>
    <property type="molecule type" value="Genomic_DNA"/>
</dbReference>
<dbReference type="Gene3D" id="3.40.225.10">
    <property type="entry name" value="Class II aldolase/adducin N-terminal domain"/>
    <property type="match status" value="1"/>
</dbReference>
<dbReference type="GO" id="GO:0051015">
    <property type="term" value="F:actin filament binding"/>
    <property type="evidence" value="ECO:0007669"/>
    <property type="project" value="TreeGrafter"/>
</dbReference>
<reference evidence="3 4" key="1">
    <citation type="submission" date="2020-02" db="EMBL/GenBank/DDBJ databases">
        <title>Whole-genome analyses of novel actinobacteria.</title>
        <authorList>
            <person name="Sahin N."/>
            <person name="Gencbay T."/>
        </authorList>
    </citation>
    <scope>NUCLEOTIDE SEQUENCE [LARGE SCALE GENOMIC DNA]</scope>
    <source>
        <strain evidence="3 4">HC44</strain>
    </source>
</reference>
<name>A0A6G4VFD2_9ACTN</name>
<gene>
    <name evidence="3" type="ORF">G5C60_34605</name>
</gene>
<evidence type="ECO:0000313" key="3">
    <source>
        <dbReference type="EMBL" id="NGO12605.1"/>
    </source>
</evidence>
<organism evidence="3 4">
    <name type="scientific">Streptomyces scabichelini</name>
    <dbReference type="NCBI Taxonomy" id="2711217"/>
    <lineage>
        <taxon>Bacteria</taxon>
        <taxon>Bacillati</taxon>
        <taxon>Actinomycetota</taxon>
        <taxon>Actinomycetes</taxon>
        <taxon>Kitasatosporales</taxon>
        <taxon>Streptomycetaceae</taxon>
        <taxon>Streptomyces</taxon>
    </lineage>
</organism>
<dbReference type="NCBIfam" id="NF005451">
    <property type="entry name" value="PRK07044.1"/>
    <property type="match status" value="1"/>
</dbReference>
<protein>
    <submittedName>
        <fullName evidence="3">Class II aldolase/adducin family protein</fullName>
    </submittedName>
</protein>
<comment type="similarity">
    <text evidence="1">Belongs to the aldolase class II family.</text>
</comment>